<dbReference type="Proteomes" id="UP000198211">
    <property type="component" value="Unassembled WGS sequence"/>
</dbReference>
<protein>
    <submittedName>
        <fullName evidence="2">Uncharacterized protein</fullName>
    </submittedName>
</protein>
<feature type="region of interest" description="Disordered" evidence="1">
    <location>
        <begin position="356"/>
        <end position="379"/>
    </location>
</feature>
<name>A0A225WB84_9STRA</name>
<dbReference type="OrthoDB" id="110861at2759"/>
<evidence type="ECO:0000313" key="2">
    <source>
        <dbReference type="EMBL" id="OWZ14822.1"/>
    </source>
</evidence>
<gene>
    <name evidence="2" type="ORF">PHMEG_00011625</name>
</gene>
<comment type="caution">
    <text evidence="2">The sequence shown here is derived from an EMBL/GenBank/DDBJ whole genome shotgun (WGS) entry which is preliminary data.</text>
</comment>
<keyword evidence="3" id="KW-1185">Reference proteome</keyword>
<feature type="region of interest" description="Disordered" evidence="1">
    <location>
        <begin position="286"/>
        <end position="315"/>
    </location>
</feature>
<sequence>MAPSAPLQAVKFVLLLPERLPEATLDGPLYAQVTRRMKTGALLREIGSANPRKWKISSEQAIAWAVPSTVIATYPTPLLRSPVAVIVSGHILHGQIVDLDDQGVRVSTAEGEYCVALTCVTTTPPVAAVLLRSLTFDAEDWSITDIVGMHHHILNRIMGNDGIAATNNIKVILHDLIDSDLFFDATDVISWINPATGLNVQFPVQHAVDYAYYKDGGVQPTPDSLGTSFCIPPRTTSNTHVATRRIRRIAMMSPSNQAPERPITPLAMFDAQNDDDELLVEDDNLHESTNNSSTREQRRESTLIPPSAKRVRTSAPLGHHYRSGEILAALAAHPHVQRAFAEDYLPSHAVDATTTAIEDHRRQKSLRSRNDRPINSDTISERSSLGSYLGFTSSRYGNGKLRGWNDFVKPLPGVVTRTRDIQFGKRGLSVMHFYPLPFEDKVVWYNNGGCTYQNLNVSIAVPKALPLKTIHDIVAACQTLELFASEYYSSDLKLAIGSLLTLAKQLAQSYEWSMEDLPLLVYWINSTLEEYRTHVIQGTLIPGQFVSKFSVDSSSIQHILQVVCSKQLTRLREQLAHTKHQTDGTSKTSAITPELEKLIPMKDDKQLCLRFLSVKGCPQMLLLVSREELILNRIRYIRDLKQSSKRNLAPSNLNIIRSDGAQTTTGQCRWVDYVCPNLQMH</sequence>
<dbReference type="EMBL" id="NBNE01001251">
    <property type="protein sequence ID" value="OWZ14822.1"/>
    <property type="molecule type" value="Genomic_DNA"/>
</dbReference>
<dbReference type="AlphaFoldDB" id="A0A225WB84"/>
<proteinExistence type="predicted"/>
<evidence type="ECO:0000256" key="1">
    <source>
        <dbReference type="SAM" id="MobiDB-lite"/>
    </source>
</evidence>
<organism evidence="2 3">
    <name type="scientific">Phytophthora megakarya</name>
    <dbReference type="NCBI Taxonomy" id="4795"/>
    <lineage>
        <taxon>Eukaryota</taxon>
        <taxon>Sar</taxon>
        <taxon>Stramenopiles</taxon>
        <taxon>Oomycota</taxon>
        <taxon>Peronosporomycetes</taxon>
        <taxon>Peronosporales</taxon>
        <taxon>Peronosporaceae</taxon>
        <taxon>Phytophthora</taxon>
    </lineage>
</organism>
<accession>A0A225WB84</accession>
<evidence type="ECO:0000313" key="3">
    <source>
        <dbReference type="Proteomes" id="UP000198211"/>
    </source>
</evidence>
<reference evidence="3" key="1">
    <citation type="submission" date="2017-03" db="EMBL/GenBank/DDBJ databases">
        <title>Phytopthora megakarya and P. palmivora, two closely related causual agents of cacao black pod achieved similar genome size and gene model numbers by different mechanisms.</title>
        <authorList>
            <person name="Ali S."/>
            <person name="Shao J."/>
            <person name="Larry D.J."/>
            <person name="Kronmiller B."/>
            <person name="Shen D."/>
            <person name="Strem M.D."/>
            <person name="Melnick R.L."/>
            <person name="Guiltinan M.J."/>
            <person name="Tyler B.M."/>
            <person name="Meinhardt L.W."/>
            <person name="Bailey B.A."/>
        </authorList>
    </citation>
    <scope>NUCLEOTIDE SEQUENCE [LARGE SCALE GENOMIC DNA]</scope>
    <source>
        <strain evidence="3">zdho120</strain>
    </source>
</reference>